<feature type="compositionally biased region" description="Gly residues" evidence="1">
    <location>
        <begin position="16"/>
        <end position="61"/>
    </location>
</feature>
<name>A0A182TH93_9DIPT</name>
<dbReference type="VEuPathDB" id="VectorBase:AMEC002277"/>
<organism evidence="2 3">
    <name type="scientific">Anopheles melas</name>
    <dbReference type="NCBI Taxonomy" id="34690"/>
    <lineage>
        <taxon>Eukaryota</taxon>
        <taxon>Metazoa</taxon>
        <taxon>Ecdysozoa</taxon>
        <taxon>Arthropoda</taxon>
        <taxon>Hexapoda</taxon>
        <taxon>Insecta</taxon>
        <taxon>Pterygota</taxon>
        <taxon>Neoptera</taxon>
        <taxon>Endopterygota</taxon>
        <taxon>Diptera</taxon>
        <taxon>Nematocera</taxon>
        <taxon>Culicoidea</taxon>
        <taxon>Culicidae</taxon>
        <taxon>Anophelinae</taxon>
        <taxon>Anopheles</taxon>
    </lineage>
</organism>
<reference evidence="2" key="2">
    <citation type="submission" date="2020-05" db="UniProtKB">
        <authorList>
            <consortium name="EnsemblMetazoa"/>
        </authorList>
    </citation>
    <scope>IDENTIFICATION</scope>
    <source>
        <strain evidence="2">CM1001059</strain>
    </source>
</reference>
<proteinExistence type="predicted"/>
<keyword evidence="3" id="KW-1185">Reference proteome</keyword>
<evidence type="ECO:0000256" key="1">
    <source>
        <dbReference type="SAM" id="MobiDB-lite"/>
    </source>
</evidence>
<feature type="compositionally biased region" description="Low complexity" evidence="1">
    <location>
        <begin position="1"/>
        <end position="12"/>
    </location>
</feature>
<feature type="region of interest" description="Disordered" evidence="1">
    <location>
        <begin position="1"/>
        <end position="77"/>
    </location>
</feature>
<dbReference type="STRING" id="34690.A0A182TH93"/>
<dbReference type="EnsemblMetazoa" id="AMEC002277-RA">
    <property type="protein sequence ID" value="AMEC002277-PA"/>
    <property type="gene ID" value="AMEC002277"/>
</dbReference>
<protein>
    <submittedName>
        <fullName evidence="2">Uncharacterized protein</fullName>
    </submittedName>
</protein>
<sequence>QQQQQQHTHQQQSTVGGSGAGSTGGSGGGSNGSGASGPGSNGSNSAGGGSSGTSNGSGGPASVGSIVLLNDSNAHSPDTATAALLSSYNGAAAHQHQMLQQPCNNALMSNSLAMAYRNQNNFMTNSHQQQCGGYLPLQTRAW</sequence>
<dbReference type="Proteomes" id="UP000075902">
    <property type="component" value="Unassembled WGS sequence"/>
</dbReference>
<evidence type="ECO:0000313" key="3">
    <source>
        <dbReference type="Proteomes" id="UP000075902"/>
    </source>
</evidence>
<dbReference type="AlphaFoldDB" id="A0A182TH93"/>
<reference evidence="3" key="1">
    <citation type="submission" date="2014-01" db="EMBL/GenBank/DDBJ databases">
        <title>The Genome Sequence of Anopheles melas CM1001059_A (V2).</title>
        <authorList>
            <consortium name="The Broad Institute Genomics Platform"/>
            <person name="Neafsey D.E."/>
            <person name="Besansky N."/>
            <person name="Howell P."/>
            <person name="Walton C."/>
            <person name="Young S.K."/>
            <person name="Zeng Q."/>
            <person name="Gargeya S."/>
            <person name="Fitzgerald M."/>
            <person name="Haas B."/>
            <person name="Abouelleil A."/>
            <person name="Allen A.W."/>
            <person name="Alvarado L."/>
            <person name="Arachchi H.M."/>
            <person name="Berlin A.M."/>
            <person name="Chapman S.B."/>
            <person name="Gainer-Dewar J."/>
            <person name="Goldberg J."/>
            <person name="Griggs A."/>
            <person name="Gujja S."/>
            <person name="Hansen M."/>
            <person name="Howarth C."/>
            <person name="Imamovic A."/>
            <person name="Ireland A."/>
            <person name="Larimer J."/>
            <person name="McCowan C."/>
            <person name="Murphy C."/>
            <person name="Pearson M."/>
            <person name="Poon T.W."/>
            <person name="Priest M."/>
            <person name="Roberts A."/>
            <person name="Saif S."/>
            <person name="Shea T."/>
            <person name="Sisk P."/>
            <person name="Sykes S."/>
            <person name="Wortman J."/>
            <person name="Nusbaum C."/>
            <person name="Birren B."/>
        </authorList>
    </citation>
    <scope>NUCLEOTIDE SEQUENCE [LARGE SCALE GENOMIC DNA]</scope>
    <source>
        <strain evidence="3">CM1001059</strain>
    </source>
</reference>
<accession>A0A182TH93</accession>
<evidence type="ECO:0000313" key="2">
    <source>
        <dbReference type="EnsemblMetazoa" id="AMEC002277-PA"/>
    </source>
</evidence>